<organism evidence="1 2">
    <name type="scientific">Bifidobacterium adolescentis</name>
    <dbReference type="NCBI Taxonomy" id="1680"/>
    <lineage>
        <taxon>Bacteria</taxon>
        <taxon>Bacillati</taxon>
        <taxon>Actinomycetota</taxon>
        <taxon>Actinomycetes</taxon>
        <taxon>Bifidobacteriales</taxon>
        <taxon>Bifidobacteriaceae</taxon>
        <taxon>Bifidobacterium</taxon>
    </lineage>
</organism>
<sequence>MVTFILGLLVGTLLGMIVMSMCVVAKQSDGRSVFDTHAESVEDTPSDGEKD</sequence>
<dbReference type="Pfam" id="PF12664">
    <property type="entry name" value="DUF3789"/>
    <property type="match status" value="1"/>
</dbReference>
<dbReference type="EMBL" id="JANFYM010000010">
    <property type="protein sequence ID" value="MCQ4793525.1"/>
    <property type="molecule type" value="Genomic_DNA"/>
</dbReference>
<comment type="caution">
    <text evidence="1">The sequence shown here is derived from an EMBL/GenBank/DDBJ whole genome shotgun (WGS) entry which is preliminary data.</text>
</comment>
<dbReference type="RefSeq" id="WP_256134549.1">
    <property type="nucleotide sequence ID" value="NZ_JANFYM010000010.1"/>
</dbReference>
<dbReference type="Proteomes" id="UP001206013">
    <property type="component" value="Unassembled WGS sequence"/>
</dbReference>
<name>A0AAW5JX28_BIFAD</name>
<dbReference type="AlphaFoldDB" id="A0AAW5JX28"/>
<evidence type="ECO:0000313" key="2">
    <source>
        <dbReference type="Proteomes" id="UP001206013"/>
    </source>
</evidence>
<proteinExistence type="predicted"/>
<accession>A0AAW5JX28</accession>
<evidence type="ECO:0000313" key="1">
    <source>
        <dbReference type="EMBL" id="MCQ4793525.1"/>
    </source>
</evidence>
<gene>
    <name evidence="1" type="ORF">NE692_08645</name>
</gene>
<reference evidence="1" key="1">
    <citation type="submission" date="2022-06" db="EMBL/GenBank/DDBJ databases">
        <title>Isolation of gut microbiota from human fecal samples.</title>
        <authorList>
            <person name="Pamer E.G."/>
            <person name="Barat B."/>
            <person name="Waligurski E."/>
            <person name="Medina S."/>
            <person name="Paddock L."/>
            <person name="Mostad J."/>
        </authorList>
    </citation>
    <scope>NUCLEOTIDE SEQUENCE</scope>
    <source>
        <strain evidence="1">SL.1.01</strain>
    </source>
</reference>
<dbReference type="InterPro" id="IPR024522">
    <property type="entry name" value="DUF3789"/>
</dbReference>
<protein>
    <submittedName>
        <fullName evidence="1">DUF3789 domain-containing protein</fullName>
    </submittedName>
</protein>